<dbReference type="PANTHER" id="PTHR43377">
    <property type="entry name" value="BILIVERDIN REDUCTASE A"/>
    <property type="match status" value="1"/>
</dbReference>
<dbReference type="PANTHER" id="PTHR43377:SF1">
    <property type="entry name" value="BILIVERDIN REDUCTASE A"/>
    <property type="match status" value="1"/>
</dbReference>
<reference evidence="3" key="1">
    <citation type="journal article" date="2010" name="Carbohydr. Res.">
        <title>Structural and genetic characterization of the O-antigen of Escherichia coli O161 containing a derivative of a higher acidic diamino sugar, legionaminic acid.</title>
        <authorList>
            <person name="Li X."/>
            <person name="Perepelov A.V."/>
            <person name="Wang Q."/>
            <person name="Senchenkova S.N."/>
            <person name="Liu B."/>
            <person name="Shevelev S.D."/>
            <person name="Guo X."/>
            <person name="Shashkov A.S."/>
            <person name="Chen W."/>
            <person name="Wang L."/>
            <person name="Knirel Y.A."/>
        </authorList>
    </citation>
    <scope>NUCLEOTIDE SEQUENCE</scope>
</reference>
<feature type="domain" description="GFO/IDH/MocA-like oxidoreductase" evidence="2">
    <location>
        <begin position="130"/>
        <end position="252"/>
    </location>
</feature>
<dbReference type="EMBL" id="GU220362">
    <property type="protein sequence ID" value="ADJ19211.1"/>
    <property type="molecule type" value="Genomic_DNA"/>
</dbReference>
<dbReference type="SUPFAM" id="SSF51735">
    <property type="entry name" value="NAD(P)-binding Rossmann-fold domains"/>
    <property type="match status" value="1"/>
</dbReference>
<evidence type="ECO:0000313" key="3">
    <source>
        <dbReference type="EMBL" id="ADJ19211.1"/>
    </source>
</evidence>
<dbReference type="GO" id="GO:0000166">
    <property type="term" value="F:nucleotide binding"/>
    <property type="evidence" value="ECO:0007669"/>
    <property type="project" value="InterPro"/>
</dbReference>
<dbReference type="InterPro" id="IPR055170">
    <property type="entry name" value="GFO_IDH_MocA-like_dom"/>
</dbReference>
<dbReference type="InterPro" id="IPR036291">
    <property type="entry name" value="NAD(P)-bd_dom_sf"/>
</dbReference>
<dbReference type="SUPFAM" id="SSF55347">
    <property type="entry name" value="Glyceraldehyde-3-phosphate dehydrogenase-like, C-terminal domain"/>
    <property type="match status" value="1"/>
</dbReference>
<accession>D8WNB4</accession>
<proteinExistence type="predicted"/>
<evidence type="ECO:0000259" key="2">
    <source>
        <dbReference type="Pfam" id="PF22725"/>
    </source>
</evidence>
<dbReference type="InterPro" id="IPR000683">
    <property type="entry name" value="Gfo/Idh/MocA-like_OxRdtase_N"/>
</dbReference>
<dbReference type="Gene3D" id="3.30.360.10">
    <property type="entry name" value="Dihydrodipicolinate Reductase, domain 2"/>
    <property type="match status" value="1"/>
</dbReference>
<organism evidence="3">
    <name type="scientific">Escherichia coli</name>
    <dbReference type="NCBI Taxonomy" id="562"/>
    <lineage>
        <taxon>Bacteria</taxon>
        <taxon>Pseudomonadati</taxon>
        <taxon>Pseudomonadota</taxon>
        <taxon>Gammaproteobacteria</taxon>
        <taxon>Enterobacterales</taxon>
        <taxon>Enterobacteriaceae</taxon>
        <taxon>Escherichia</taxon>
    </lineage>
</organism>
<dbReference type="Gene3D" id="3.40.50.720">
    <property type="entry name" value="NAD(P)-binding Rossmann-like Domain"/>
    <property type="match status" value="1"/>
</dbReference>
<dbReference type="Pfam" id="PF22725">
    <property type="entry name" value="GFO_IDH_MocA_C3"/>
    <property type="match status" value="1"/>
</dbReference>
<feature type="domain" description="Gfo/Idh/MocA-like oxidoreductase N-terminal" evidence="1">
    <location>
        <begin position="3"/>
        <end position="119"/>
    </location>
</feature>
<gene>
    <name evidence="3" type="primary">weiH</name>
</gene>
<protein>
    <submittedName>
        <fullName evidence="3">WeiH</fullName>
    </submittedName>
</protein>
<dbReference type="AlphaFoldDB" id="D8WNB4"/>
<dbReference type="Pfam" id="PF01408">
    <property type="entry name" value="GFO_IDH_MocA"/>
    <property type="match status" value="1"/>
</dbReference>
<dbReference type="InterPro" id="IPR051450">
    <property type="entry name" value="Gfo/Idh/MocA_Oxidoreductases"/>
</dbReference>
<evidence type="ECO:0000259" key="1">
    <source>
        <dbReference type="Pfam" id="PF01408"/>
    </source>
</evidence>
<name>D8WNB4_ECOLX</name>
<sequence>MKKVAVIGLGNIATRHRHNLKKLFPGIIVFSMSSSERVLSELVSDCDGYLANVDAIIQEQVDFVIVASPATYHLRHSEKLLAAGIPYFLLKNPVTASFDDAKKLHEIAERHATPVAIGYCLRYLPSAKIIKKIIEDKFIGSIYNVNIEIGQYLPDWRPSKSYRESVSASKVLGGGALLELSHELDYAQWLFGELKLVNSVLRTSSELEMDVESLADIIVINSAGSLINIHLDFLQKKPWRQCHIIGSKGRIVWDLIRNEIIHHTRQSTDIIFSDPGWDKNGMYTDMLLDFIAEISGSDNNCVTLESSINIVSLIDKIKETSQCLGEVQ</sequence>